<evidence type="ECO:0000256" key="6">
    <source>
        <dbReference type="ARBA" id="ARBA00022692"/>
    </source>
</evidence>
<keyword evidence="3 9" id="KW-0813">Transport</keyword>
<evidence type="ECO:0000256" key="10">
    <source>
        <dbReference type="SAM" id="Coils"/>
    </source>
</evidence>
<evidence type="ECO:0000256" key="9">
    <source>
        <dbReference type="RuleBase" id="RU365093"/>
    </source>
</evidence>
<dbReference type="PROSITE" id="PS00543">
    <property type="entry name" value="HLYD_FAMILY"/>
    <property type="match status" value="1"/>
</dbReference>
<feature type="transmembrane region" description="Helical" evidence="9">
    <location>
        <begin position="51"/>
        <end position="69"/>
    </location>
</feature>
<feature type="coiled-coil region" evidence="10">
    <location>
        <begin position="119"/>
        <end position="148"/>
    </location>
</feature>
<evidence type="ECO:0000256" key="7">
    <source>
        <dbReference type="ARBA" id="ARBA00022989"/>
    </source>
</evidence>
<gene>
    <name evidence="12" type="ORF">KOF26_04900</name>
</gene>
<keyword evidence="7 9" id="KW-1133">Transmembrane helix</keyword>
<keyword evidence="4 9" id="KW-1003">Cell membrane</keyword>
<evidence type="ECO:0000256" key="5">
    <source>
        <dbReference type="ARBA" id="ARBA00022519"/>
    </source>
</evidence>
<dbReference type="InterPro" id="IPR010129">
    <property type="entry name" value="T1SS_HlyD"/>
</dbReference>
<feature type="domain" description="AprE-like beta-barrel" evidence="11">
    <location>
        <begin position="353"/>
        <end position="441"/>
    </location>
</feature>
<protein>
    <recommendedName>
        <fullName evidence="9">Membrane fusion protein (MFP) family protein</fullName>
    </recommendedName>
</protein>
<dbReference type="PANTHER" id="PTHR30386:SF27">
    <property type="entry name" value="MEMBRANE FUSION PROTEIN (MFP) FAMILY PROTEIN"/>
    <property type="match status" value="1"/>
</dbReference>
<name>A0ABS6BIZ6_9SPHN</name>
<keyword evidence="13" id="KW-1185">Reference proteome</keyword>
<evidence type="ECO:0000256" key="4">
    <source>
        <dbReference type="ARBA" id="ARBA00022475"/>
    </source>
</evidence>
<comment type="caution">
    <text evidence="12">The sequence shown here is derived from an EMBL/GenBank/DDBJ whole genome shotgun (WGS) entry which is preliminary data.</text>
</comment>
<evidence type="ECO:0000256" key="2">
    <source>
        <dbReference type="ARBA" id="ARBA00009477"/>
    </source>
</evidence>
<keyword evidence="8 9" id="KW-0472">Membrane</keyword>
<comment type="similarity">
    <text evidence="2 9">Belongs to the membrane fusion protein (MFP) (TC 8.A.1) family.</text>
</comment>
<organism evidence="12 13">
    <name type="scientific">Sphingomonas quercus</name>
    <dbReference type="NCBI Taxonomy" id="2842451"/>
    <lineage>
        <taxon>Bacteria</taxon>
        <taxon>Pseudomonadati</taxon>
        <taxon>Pseudomonadota</taxon>
        <taxon>Alphaproteobacteria</taxon>
        <taxon>Sphingomonadales</taxon>
        <taxon>Sphingomonadaceae</taxon>
        <taxon>Sphingomonas</taxon>
    </lineage>
</organism>
<reference evidence="12 13" key="1">
    <citation type="submission" date="2021-06" db="EMBL/GenBank/DDBJ databases">
        <title>Sphingomonas sp. XMGL2, whole genome shotgun sequencing project.</title>
        <authorList>
            <person name="Zhao G."/>
            <person name="Shen L."/>
        </authorList>
    </citation>
    <scope>NUCLEOTIDE SEQUENCE [LARGE SCALE GENOMIC DNA]</scope>
    <source>
        <strain evidence="12 13">XMGL2</strain>
    </source>
</reference>
<dbReference type="EMBL" id="JAHKRT010000002">
    <property type="protein sequence ID" value="MBU3077199.1"/>
    <property type="molecule type" value="Genomic_DNA"/>
</dbReference>
<keyword evidence="10" id="KW-0175">Coiled coil</keyword>
<dbReference type="Pfam" id="PF26002">
    <property type="entry name" value="Beta-barrel_AprE"/>
    <property type="match status" value="1"/>
</dbReference>
<accession>A0ABS6BIZ6</accession>
<comment type="subcellular location">
    <subcellularLocation>
        <location evidence="1 9">Cell inner membrane</location>
        <topology evidence="1 9">Single-pass membrane protein</topology>
    </subcellularLocation>
</comment>
<evidence type="ECO:0000259" key="11">
    <source>
        <dbReference type="Pfam" id="PF26002"/>
    </source>
</evidence>
<evidence type="ECO:0000256" key="1">
    <source>
        <dbReference type="ARBA" id="ARBA00004377"/>
    </source>
</evidence>
<keyword evidence="5 9" id="KW-0997">Cell inner membrane</keyword>
<dbReference type="InterPro" id="IPR006144">
    <property type="entry name" value="Secretion_HlyD_CS"/>
</dbReference>
<dbReference type="PANTHER" id="PTHR30386">
    <property type="entry name" value="MEMBRANE FUSION SUBUNIT OF EMRAB-TOLC MULTIDRUG EFFLUX PUMP"/>
    <property type="match status" value="1"/>
</dbReference>
<evidence type="ECO:0000256" key="3">
    <source>
        <dbReference type="ARBA" id="ARBA00022448"/>
    </source>
</evidence>
<evidence type="ECO:0000313" key="12">
    <source>
        <dbReference type="EMBL" id="MBU3077199.1"/>
    </source>
</evidence>
<dbReference type="NCBIfam" id="TIGR01843">
    <property type="entry name" value="type_I_hlyD"/>
    <property type="match status" value="1"/>
</dbReference>
<dbReference type="InterPro" id="IPR050739">
    <property type="entry name" value="MFP"/>
</dbReference>
<dbReference type="Proteomes" id="UP000776276">
    <property type="component" value="Unassembled WGS sequence"/>
</dbReference>
<keyword evidence="6 9" id="KW-0812">Transmembrane</keyword>
<proteinExistence type="inferred from homology"/>
<evidence type="ECO:0000313" key="13">
    <source>
        <dbReference type="Proteomes" id="UP000776276"/>
    </source>
</evidence>
<dbReference type="InterPro" id="IPR058982">
    <property type="entry name" value="Beta-barrel_AprE"/>
</dbReference>
<dbReference type="RefSeq" id="WP_216321022.1">
    <property type="nucleotide sequence ID" value="NZ_JAHKRT010000002.1"/>
</dbReference>
<sequence>MNALVEHVNIARSALRHEREMARKAIRVEETAFLPAALELIERPVSPMIRLTARVLLAGLVFLVAWMALGRIDIVATARGKVIPSDNVKLVQPAFQGVVRRILVHEGQTVAKGQPLVMLDATESTADAAQARKAMEEAELDAARARAILSGLDGHGVVFRAPAGVEAAVAATQAQLARAQYAQITADAAMQASDARAAAAAVSEARQQAEKLDETLPLLDEQIAANETLLTKGYVSKLKVIEMRRQRMASARDRDIAMKTAVRAQAQLAAAGSGVAKSRAAARAAILADLVKAEADAKLRKEELVKADNRSGLQTLVAPVAGVVTALQLHTEGGVAEATRPIMSIVPSAGGVIVEAQVLSRDIGFVRAGQAVSVKLDAFPFTRHGTVPGHVESVSADAQDVEKLGPVYTARIRLDRATIDRGDRVVPLIPGMAAAVDIKTGKRTILDYLLSPIDAARMEAGRER</sequence>
<feature type="coiled-coil region" evidence="10">
    <location>
        <begin position="195"/>
        <end position="222"/>
    </location>
</feature>
<evidence type="ECO:0000256" key="8">
    <source>
        <dbReference type="ARBA" id="ARBA00023136"/>
    </source>
</evidence>